<reference evidence="10" key="2">
    <citation type="submission" date="2018-05" db="EMBL/GenBank/DDBJ databases">
        <title>Genome Comparison of Lactic Acid Bacteria Isolated from non-Wheat Sourdough.</title>
        <authorList>
            <person name="Rice T."/>
            <person name="Axel C."/>
            <person name="Lynch K.M."/>
            <person name="Benz C."/>
            <person name="Arendt E.K."/>
            <person name="Coffey A."/>
        </authorList>
    </citation>
    <scope>NUCLEOTIDE SEQUENCE</scope>
    <source>
        <strain evidence="10">TR055</strain>
    </source>
</reference>
<dbReference type="AlphaFoldDB" id="A0A1W6N7D1"/>
<evidence type="ECO:0000313" key="9">
    <source>
        <dbReference type="EMBL" id="PBQ24793.1"/>
    </source>
</evidence>
<evidence type="ECO:0000313" key="10">
    <source>
        <dbReference type="EMBL" id="TOZ04543.1"/>
    </source>
</evidence>
<dbReference type="PANTHER" id="PTHR30561:SF0">
    <property type="entry name" value="GUANIDINIUM EXPORTER"/>
    <property type="match status" value="1"/>
</dbReference>
<dbReference type="InterPro" id="IPR045324">
    <property type="entry name" value="Small_multidrug_res"/>
</dbReference>
<reference evidence="9 11" key="1">
    <citation type="submission" date="2017-09" db="EMBL/GenBank/DDBJ databases">
        <title>Genome sequence of Lactobacillus brevis D7.</title>
        <authorList>
            <person name="Kwon M.-S."/>
            <person name="Lim S.K."/>
            <person name="Choi H.-J."/>
        </authorList>
    </citation>
    <scope>NUCLEOTIDE SEQUENCE [LARGE SCALE GENOMIC DNA]</scope>
    <source>
        <strain evidence="9 11">D7</strain>
    </source>
</reference>
<name>A0A1W6N7D1_LEVBR</name>
<feature type="transmembrane region" description="Helical" evidence="8">
    <location>
        <begin position="30"/>
        <end position="50"/>
    </location>
</feature>
<comment type="subcellular location">
    <subcellularLocation>
        <location evidence="1 7">Cell membrane</location>
        <topology evidence="1 7">Multi-pass membrane protein</topology>
    </subcellularLocation>
</comment>
<evidence type="ECO:0000256" key="5">
    <source>
        <dbReference type="ARBA" id="ARBA00022989"/>
    </source>
</evidence>
<dbReference type="InterPro" id="IPR000390">
    <property type="entry name" value="Small_drug/metabolite_transptr"/>
</dbReference>
<keyword evidence="5 8" id="KW-1133">Transmembrane helix</keyword>
<proteinExistence type="inferred from homology"/>
<dbReference type="Gene3D" id="1.10.3730.20">
    <property type="match status" value="1"/>
</dbReference>
<dbReference type="Proteomes" id="UP000217918">
    <property type="component" value="Unassembled WGS sequence"/>
</dbReference>
<evidence type="ECO:0000256" key="8">
    <source>
        <dbReference type="SAM" id="Phobius"/>
    </source>
</evidence>
<sequence>MAWLFLIGAGLSEMLGVTFMNWALHRKTWWLWVLMILAFTLSFGGLELALKTLPMGTAYAIWTGIGAAGGVLTGMLFFGESKDWRKLVWVAVILSATLGLKLIS</sequence>
<gene>
    <name evidence="9" type="ORF">CNR29_12480</name>
    <name evidence="10" type="ORF">DIS17_06190</name>
</gene>
<keyword evidence="3" id="KW-1003">Cell membrane</keyword>
<keyword evidence="2" id="KW-0813">Transport</keyword>
<evidence type="ECO:0000256" key="6">
    <source>
        <dbReference type="ARBA" id="ARBA00023136"/>
    </source>
</evidence>
<dbReference type="PANTHER" id="PTHR30561">
    <property type="entry name" value="SMR FAMILY PROTON-DEPENDENT DRUG EFFLUX TRANSPORTER SUGE"/>
    <property type="match status" value="1"/>
</dbReference>
<accession>A0A1W6N7D1</accession>
<dbReference type="GO" id="GO:0022857">
    <property type="term" value="F:transmembrane transporter activity"/>
    <property type="evidence" value="ECO:0007669"/>
    <property type="project" value="InterPro"/>
</dbReference>
<dbReference type="RefSeq" id="WP_021741248.1">
    <property type="nucleotide sequence ID" value="NZ_BEWS01000004.1"/>
</dbReference>
<dbReference type="FunFam" id="1.10.3730.20:FF:000001">
    <property type="entry name" value="Quaternary ammonium compound resistance transporter SugE"/>
    <property type="match status" value="1"/>
</dbReference>
<dbReference type="Pfam" id="PF00893">
    <property type="entry name" value="Multi_Drug_Res"/>
    <property type="match status" value="1"/>
</dbReference>
<dbReference type="SUPFAM" id="SSF103481">
    <property type="entry name" value="Multidrug resistance efflux transporter EmrE"/>
    <property type="match status" value="1"/>
</dbReference>
<dbReference type="EMBL" id="NVYO01000001">
    <property type="protein sequence ID" value="PBQ24793.1"/>
    <property type="molecule type" value="Genomic_DNA"/>
</dbReference>
<keyword evidence="6 8" id="KW-0472">Membrane</keyword>
<comment type="similarity">
    <text evidence="7">Belongs to the drug/metabolite transporter (DMT) superfamily. Small multidrug resistance (SMR) (TC 2.A.7.1) family.</text>
</comment>
<organism evidence="9 11">
    <name type="scientific">Levilactobacillus brevis</name>
    <name type="common">Lactobacillus brevis</name>
    <dbReference type="NCBI Taxonomy" id="1580"/>
    <lineage>
        <taxon>Bacteria</taxon>
        <taxon>Bacillati</taxon>
        <taxon>Bacillota</taxon>
        <taxon>Bacilli</taxon>
        <taxon>Lactobacillales</taxon>
        <taxon>Lactobacillaceae</taxon>
        <taxon>Levilactobacillus</taxon>
    </lineage>
</organism>
<dbReference type="Proteomes" id="UP000785759">
    <property type="component" value="Unassembled WGS sequence"/>
</dbReference>
<evidence type="ECO:0000256" key="3">
    <source>
        <dbReference type="ARBA" id="ARBA00022475"/>
    </source>
</evidence>
<evidence type="ECO:0000256" key="1">
    <source>
        <dbReference type="ARBA" id="ARBA00004651"/>
    </source>
</evidence>
<dbReference type="GeneID" id="56994062"/>
<dbReference type="GO" id="GO:0005886">
    <property type="term" value="C:plasma membrane"/>
    <property type="evidence" value="ECO:0007669"/>
    <property type="project" value="UniProtKB-SubCell"/>
</dbReference>
<keyword evidence="4 7" id="KW-0812">Transmembrane</keyword>
<evidence type="ECO:0000256" key="7">
    <source>
        <dbReference type="RuleBase" id="RU003942"/>
    </source>
</evidence>
<evidence type="ECO:0000256" key="4">
    <source>
        <dbReference type="ARBA" id="ARBA00022692"/>
    </source>
</evidence>
<dbReference type="EMBL" id="QFDK01000005">
    <property type="protein sequence ID" value="TOZ04543.1"/>
    <property type="molecule type" value="Genomic_DNA"/>
</dbReference>
<comment type="caution">
    <text evidence="9">The sequence shown here is derived from an EMBL/GenBank/DDBJ whole genome shotgun (WGS) entry which is preliminary data.</text>
</comment>
<evidence type="ECO:0000256" key="2">
    <source>
        <dbReference type="ARBA" id="ARBA00022448"/>
    </source>
</evidence>
<dbReference type="InterPro" id="IPR037185">
    <property type="entry name" value="EmrE-like"/>
</dbReference>
<protein>
    <submittedName>
        <fullName evidence="9">QacE family quaternary ammonium compound efflux SMR transporter</fullName>
    </submittedName>
</protein>
<feature type="transmembrane region" description="Helical" evidence="8">
    <location>
        <begin position="57"/>
        <end position="78"/>
    </location>
</feature>
<evidence type="ECO:0000313" key="11">
    <source>
        <dbReference type="Proteomes" id="UP000217918"/>
    </source>
</evidence>